<evidence type="ECO:0000313" key="2">
    <source>
        <dbReference type="Proteomes" id="UP000798662"/>
    </source>
</evidence>
<accession>A0ACC3CBD0</accession>
<proteinExistence type="predicted"/>
<sequence>MAGSAFPSTTARVVALLALTAAVAAGLPVPAGAYKPSAGTSCKCARASSAGSCVVLCKAGTGGEGSRCPCVRTAVDDVTLVPTQVLPGGPRSGGGVKGEPLEAQPTQPAEPVKPSAPAPAPQKPPCKANRAILSVEGAPWGCVRSMNIKKWTAAEAYDFRNAQNNGWATQDDYINLNFLRDAASRLYLCVTYGSPVKSDLPGEKRAASSVLTSTSANRFYFQDDVPVKTKAGQQLKGDRYSPADGSASRTLAASHQWNDVKTDGYCVDVAAGMVVDFSGLSYVKGLALGKGSATEGYPATGEWTYWDMDTKAPTKSLTYDSAGRVYPAKVQTKKWSAEGSPPPNSVRRVTITAACGCGEWKAKAKKAAVKAARKAAAEAEGKKLEPAPEAKQSAPASESKRSAPASVTKTSSPQAEKARA</sequence>
<dbReference type="Proteomes" id="UP000798662">
    <property type="component" value="Chromosome 3"/>
</dbReference>
<organism evidence="1 2">
    <name type="scientific">Pyropia yezoensis</name>
    <name type="common">Susabi-nori</name>
    <name type="synonym">Porphyra yezoensis</name>
    <dbReference type="NCBI Taxonomy" id="2788"/>
    <lineage>
        <taxon>Eukaryota</taxon>
        <taxon>Rhodophyta</taxon>
        <taxon>Bangiophyceae</taxon>
        <taxon>Bangiales</taxon>
        <taxon>Bangiaceae</taxon>
        <taxon>Pyropia</taxon>
    </lineage>
</organism>
<comment type="caution">
    <text evidence="1">The sequence shown here is derived from an EMBL/GenBank/DDBJ whole genome shotgun (WGS) entry which is preliminary data.</text>
</comment>
<keyword evidence="2" id="KW-1185">Reference proteome</keyword>
<evidence type="ECO:0000313" key="1">
    <source>
        <dbReference type="EMBL" id="KAK1867604.1"/>
    </source>
</evidence>
<dbReference type="EMBL" id="CM020620">
    <property type="protein sequence ID" value="KAK1867604.1"/>
    <property type="molecule type" value="Genomic_DNA"/>
</dbReference>
<protein>
    <submittedName>
        <fullName evidence="1">Uncharacterized protein</fullName>
    </submittedName>
</protein>
<gene>
    <name evidence="1" type="ORF">I4F81_010110</name>
</gene>
<reference evidence="1" key="1">
    <citation type="submission" date="2019-11" db="EMBL/GenBank/DDBJ databases">
        <title>Nori genome reveals adaptations in red seaweeds to the harsh intertidal environment.</title>
        <authorList>
            <person name="Wang D."/>
            <person name="Mao Y."/>
        </authorList>
    </citation>
    <scope>NUCLEOTIDE SEQUENCE</scope>
    <source>
        <tissue evidence="1">Gametophyte</tissue>
    </source>
</reference>
<name>A0ACC3CBD0_PYRYE</name>